<proteinExistence type="predicted"/>
<dbReference type="Proteomes" id="UP000478052">
    <property type="component" value="Unassembled WGS sequence"/>
</dbReference>
<comment type="caution">
    <text evidence="1">The sequence shown here is derived from an EMBL/GenBank/DDBJ whole genome shotgun (WGS) entry which is preliminary data.</text>
</comment>
<protein>
    <submittedName>
        <fullName evidence="1">Uncharacterized protein</fullName>
    </submittedName>
</protein>
<evidence type="ECO:0000313" key="2">
    <source>
        <dbReference type="Proteomes" id="UP000478052"/>
    </source>
</evidence>
<sequence>MMCFFFVCAQHITLSKKRFNFKLRVWLPIVNEYPWCITEIKSKNFPTVFKKIEKI</sequence>
<reference evidence="1 2" key="1">
    <citation type="submission" date="2019-08" db="EMBL/GenBank/DDBJ databases">
        <title>Whole genome of Aphis craccivora.</title>
        <authorList>
            <person name="Voronova N.V."/>
            <person name="Shulinski R.S."/>
            <person name="Bandarenka Y.V."/>
            <person name="Zhorov D.G."/>
            <person name="Warner D."/>
        </authorList>
    </citation>
    <scope>NUCLEOTIDE SEQUENCE [LARGE SCALE GENOMIC DNA]</scope>
    <source>
        <strain evidence="1">180601</strain>
        <tissue evidence="1">Whole Body</tissue>
    </source>
</reference>
<dbReference type="AlphaFoldDB" id="A0A6G0Y5Q9"/>
<evidence type="ECO:0000313" key="1">
    <source>
        <dbReference type="EMBL" id="KAF0749571.1"/>
    </source>
</evidence>
<dbReference type="EMBL" id="VUJU01006048">
    <property type="protein sequence ID" value="KAF0749571.1"/>
    <property type="molecule type" value="Genomic_DNA"/>
</dbReference>
<gene>
    <name evidence="1" type="ORF">FWK35_00029189</name>
</gene>
<accession>A0A6G0Y5Q9</accession>
<organism evidence="1 2">
    <name type="scientific">Aphis craccivora</name>
    <name type="common">Cowpea aphid</name>
    <dbReference type="NCBI Taxonomy" id="307492"/>
    <lineage>
        <taxon>Eukaryota</taxon>
        <taxon>Metazoa</taxon>
        <taxon>Ecdysozoa</taxon>
        <taxon>Arthropoda</taxon>
        <taxon>Hexapoda</taxon>
        <taxon>Insecta</taxon>
        <taxon>Pterygota</taxon>
        <taxon>Neoptera</taxon>
        <taxon>Paraneoptera</taxon>
        <taxon>Hemiptera</taxon>
        <taxon>Sternorrhyncha</taxon>
        <taxon>Aphidomorpha</taxon>
        <taxon>Aphidoidea</taxon>
        <taxon>Aphididae</taxon>
        <taxon>Aphidini</taxon>
        <taxon>Aphis</taxon>
        <taxon>Aphis</taxon>
    </lineage>
</organism>
<name>A0A6G0Y5Q9_APHCR</name>
<keyword evidence="2" id="KW-1185">Reference proteome</keyword>